<dbReference type="InterPro" id="IPR029071">
    <property type="entry name" value="Ubiquitin-like_domsf"/>
</dbReference>
<dbReference type="OMA" id="PHMLEPI"/>
<dbReference type="SUPFAM" id="SSF46934">
    <property type="entry name" value="UBA-like"/>
    <property type="match status" value="2"/>
</dbReference>
<dbReference type="GO" id="GO:0031593">
    <property type="term" value="F:polyubiquitin modification-dependent protein binding"/>
    <property type="evidence" value="ECO:0007669"/>
    <property type="project" value="UniProtKB-UniRule"/>
</dbReference>
<dbReference type="SMART" id="SM00213">
    <property type="entry name" value="UBQ"/>
    <property type="match status" value="1"/>
</dbReference>
<accession>A0A1I8BW94</accession>
<dbReference type="GO" id="GO:0070628">
    <property type="term" value="F:proteasome binding"/>
    <property type="evidence" value="ECO:0007669"/>
    <property type="project" value="TreeGrafter"/>
</dbReference>
<keyword evidence="5" id="KW-0963">Cytoplasm</keyword>
<evidence type="ECO:0000259" key="7">
    <source>
        <dbReference type="PROSITE" id="PS50030"/>
    </source>
</evidence>
<keyword evidence="1" id="KW-0677">Repeat</keyword>
<dbReference type="InterPro" id="IPR004806">
    <property type="entry name" value="Rad23"/>
</dbReference>
<dbReference type="FunFam" id="3.10.20.90:FF:000254">
    <property type="entry name" value="UV excision repair protein Rad23"/>
    <property type="match status" value="1"/>
</dbReference>
<protein>
    <recommendedName>
        <fullName evidence="5">UV excision repair protein RAD23</fullName>
    </recommendedName>
</protein>
<dbReference type="InterPro" id="IPR015940">
    <property type="entry name" value="UBA"/>
</dbReference>
<dbReference type="Gene3D" id="1.10.10.540">
    <property type="entry name" value="XPC-binding domain"/>
    <property type="match status" value="1"/>
</dbReference>
<dbReference type="CDD" id="cd14280">
    <property type="entry name" value="UBA1_Rad23_like"/>
    <property type="match status" value="1"/>
</dbReference>
<organism evidence="9 10">
    <name type="scientific">Meloidogyne hapla</name>
    <name type="common">Root-knot nematode worm</name>
    <dbReference type="NCBI Taxonomy" id="6305"/>
    <lineage>
        <taxon>Eukaryota</taxon>
        <taxon>Metazoa</taxon>
        <taxon>Ecdysozoa</taxon>
        <taxon>Nematoda</taxon>
        <taxon>Chromadorea</taxon>
        <taxon>Rhabditida</taxon>
        <taxon>Tylenchina</taxon>
        <taxon>Tylenchomorpha</taxon>
        <taxon>Tylenchoidea</taxon>
        <taxon>Meloidogynidae</taxon>
        <taxon>Meloidogyninae</taxon>
        <taxon>Meloidogyne</taxon>
    </lineage>
</organism>
<sequence>MWGSLKRIHWLYVLGDRDIGPKDRVNTNFLSISLYYVPNLLINTNNVDGSIEFFDSIESESGLGQQSKLKLSKPSILQKRKRKEDDKNFNSLQKCGTLIPLPVSLTEGLMFVAGQKTIFIARYYIYNNMPTIQLKTITQQSFELDIDNSNTILQLKQKIAENKGDDYPVAGQKLIYNGKVLDDDKTIGEVNIATGKFIVVMVVKKMAPKAGVTEATTTSDEKKAVAEAKKEGTPTKDKKEEVPTEHQKTLDNIASMGYPREEVIRALKAAFYNADRAVEYLCNGIPEGLKLAQGAGEASGEESGGEANVAEGEGAQGGLDFLANLPQFALLREMIRNDPAALPQIMQQIAETRPELMEMIRNNRDQFLALLNAEGVVEGAANPVAGAVGGAAAAGGGPQAVSIPVTANDREAIERLCGMGFPEQLVIEAYLACDKNEALAVNYILQRMEENQGGN</sequence>
<dbReference type="InterPro" id="IPR036353">
    <property type="entry name" value="XPC-bd_sf"/>
</dbReference>
<keyword evidence="2 5" id="KW-0227">DNA damage</keyword>
<dbReference type="Pfam" id="PF09280">
    <property type="entry name" value="XPC-binding"/>
    <property type="match status" value="1"/>
</dbReference>
<comment type="function">
    <text evidence="5">Multiubiquitin chain receptor involved in modulation of proteasomal degradation. Involved in nucleotide excision repair.</text>
</comment>
<dbReference type="Proteomes" id="UP000095281">
    <property type="component" value="Unplaced"/>
</dbReference>
<keyword evidence="4 5" id="KW-0539">Nucleus</keyword>
<evidence type="ECO:0000256" key="4">
    <source>
        <dbReference type="ARBA" id="ARBA00023242"/>
    </source>
</evidence>
<dbReference type="SMART" id="SM00727">
    <property type="entry name" value="STI1"/>
    <property type="match status" value="1"/>
</dbReference>
<dbReference type="Pfam" id="PF00627">
    <property type="entry name" value="UBA"/>
    <property type="match status" value="2"/>
</dbReference>
<dbReference type="PROSITE" id="PS50030">
    <property type="entry name" value="UBA"/>
    <property type="match status" value="2"/>
</dbReference>
<dbReference type="PANTHER" id="PTHR10621">
    <property type="entry name" value="UV EXCISION REPAIR PROTEIN RAD23"/>
    <property type="match status" value="1"/>
</dbReference>
<dbReference type="SMART" id="SM00165">
    <property type="entry name" value="UBA"/>
    <property type="match status" value="2"/>
</dbReference>
<dbReference type="GO" id="GO:0043161">
    <property type="term" value="P:proteasome-mediated ubiquitin-dependent protein catabolic process"/>
    <property type="evidence" value="ECO:0007669"/>
    <property type="project" value="UniProtKB-UniRule"/>
</dbReference>
<dbReference type="GO" id="GO:0003684">
    <property type="term" value="F:damaged DNA binding"/>
    <property type="evidence" value="ECO:0007669"/>
    <property type="project" value="UniProtKB-UniRule"/>
</dbReference>
<dbReference type="FunFam" id="1.10.8.10:FF:000002">
    <property type="entry name" value="UV excision repair protein RAD23 homolog"/>
    <property type="match status" value="1"/>
</dbReference>
<name>A0A1I8BW94_MELHA</name>
<dbReference type="GO" id="GO:0005654">
    <property type="term" value="C:nucleoplasm"/>
    <property type="evidence" value="ECO:0007669"/>
    <property type="project" value="TreeGrafter"/>
</dbReference>
<reference evidence="10" key="1">
    <citation type="submission" date="2016-11" db="UniProtKB">
        <authorList>
            <consortium name="WormBaseParasite"/>
        </authorList>
    </citation>
    <scope>IDENTIFICATION</scope>
</reference>
<dbReference type="InterPro" id="IPR000626">
    <property type="entry name" value="Ubiquitin-like_dom"/>
</dbReference>
<dbReference type="WBParaSite" id="MhA1_Contig659.frz3.fgene1">
    <property type="protein sequence ID" value="MhA1_Contig659.frz3.fgene1"/>
    <property type="gene ID" value="MhA1_Contig659.frz3.fgene1"/>
</dbReference>
<dbReference type="GO" id="GO:0005829">
    <property type="term" value="C:cytosol"/>
    <property type="evidence" value="ECO:0007669"/>
    <property type="project" value="TreeGrafter"/>
</dbReference>
<feature type="domain" description="UBA" evidence="7">
    <location>
        <begin position="407"/>
        <end position="447"/>
    </location>
</feature>
<dbReference type="PROSITE" id="PS50053">
    <property type="entry name" value="UBIQUITIN_2"/>
    <property type="match status" value="1"/>
</dbReference>
<evidence type="ECO:0000256" key="3">
    <source>
        <dbReference type="ARBA" id="ARBA00023204"/>
    </source>
</evidence>
<evidence type="ECO:0000256" key="6">
    <source>
        <dbReference type="SAM" id="MobiDB-lite"/>
    </source>
</evidence>
<dbReference type="SUPFAM" id="SSF54236">
    <property type="entry name" value="Ubiquitin-like"/>
    <property type="match status" value="1"/>
</dbReference>
<feature type="region of interest" description="Disordered" evidence="6">
    <location>
        <begin position="211"/>
        <end position="246"/>
    </location>
</feature>
<comment type="subcellular location">
    <subcellularLocation>
        <location evidence="5">Nucleus</location>
    </subcellularLocation>
    <subcellularLocation>
        <location evidence="5">Cytoplasm</location>
    </subcellularLocation>
</comment>
<dbReference type="CDD" id="cd01805">
    <property type="entry name" value="Ubl_Rad23"/>
    <property type="match status" value="1"/>
</dbReference>
<dbReference type="SUPFAM" id="SSF101238">
    <property type="entry name" value="XPC-binding domain"/>
    <property type="match status" value="1"/>
</dbReference>
<proteinExistence type="inferred from homology"/>
<evidence type="ECO:0000313" key="9">
    <source>
        <dbReference type="Proteomes" id="UP000095281"/>
    </source>
</evidence>
<dbReference type="PANTHER" id="PTHR10621:SF0">
    <property type="entry name" value="UV EXCISION REPAIR PROTEIN RAD23"/>
    <property type="match status" value="1"/>
</dbReference>
<comment type="similarity">
    <text evidence="5">Belongs to the RAD23 family.</text>
</comment>
<dbReference type="Gene3D" id="1.10.8.10">
    <property type="entry name" value="DNA helicase RuvA subunit, C-terminal domain"/>
    <property type="match status" value="2"/>
</dbReference>
<evidence type="ECO:0000256" key="5">
    <source>
        <dbReference type="RuleBase" id="RU367049"/>
    </source>
</evidence>
<evidence type="ECO:0000256" key="2">
    <source>
        <dbReference type="ARBA" id="ARBA00022763"/>
    </source>
</evidence>
<dbReference type="InterPro" id="IPR006636">
    <property type="entry name" value="STI1_HS-bd"/>
</dbReference>
<dbReference type="InterPro" id="IPR009060">
    <property type="entry name" value="UBA-like_sf"/>
</dbReference>
<evidence type="ECO:0000313" key="10">
    <source>
        <dbReference type="WBParaSite" id="MhA1_Contig659.frz3.fgene1"/>
    </source>
</evidence>
<feature type="domain" description="Ubiquitin-like" evidence="8">
    <location>
        <begin position="130"/>
        <end position="207"/>
    </location>
</feature>
<dbReference type="Gene3D" id="3.10.20.90">
    <property type="entry name" value="Phosphatidylinositol 3-kinase Catalytic Subunit, Chain A, domain 1"/>
    <property type="match status" value="1"/>
</dbReference>
<dbReference type="Pfam" id="PF00240">
    <property type="entry name" value="ubiquitin"/>
    <property type="match status" value="1"/>
</dbReference>
<evidence type="ECO:0000259" key="8">
    <source>
        <dbReference type="PROSITE" id="PS50053"/>
    </source>
</evidence>
<dbReference type="InterPro" id="IPR015360">
    <property type="entry name" value="XPC-bd"/>
</dbReference>
<feature type="domain" description="UBA" evidence="7">
    <location>
        <begin position="244"/>
        <end position="284"/>
    </location>
</feature>
<dbReference type="GO" id="GO:0006289">
    <property type="term" value="P:nucleotide-excision repair"/>
    <property type="evidence" value="ECO:0007669"/>
    <property type="project" value="UniProtKB-UniRule"/>
</dbReference>
<feature type="compositionally biased region" description="Basic and acidic residues" evidence="6">
    <location>
        <begin position="219"/>
        <end position="246"/>
    </location>
</feature>
<dbReference type="PRINTS" id="PR01839">
    <property type="entry name" value="RAD23PROTEIN"/>
</dbReference>
<dbReference type="GO" id="GO:0043130">
    <property type="term" value="F:ubiquitin binding"/>
    <property type="evidence" value="ECO:0007669"/>
    <property type="project" value="UniProtKB-UniRule"/>
</dbReference>
<keyword evidence="3 5" id="KW-0234">DNA repair</keyword>
<dbReference type="AlphaFoldDB" id="A0A1I8BW94"/>
<dbReference type="FunFam" id="1.10.8.10:FF:000003">
    <property type="entry name" value="UV excision repair protein RAD23 homolog"/>
    <property type="match status" value="1"/>
</dbReference>
<keyword evidence="9" id="KW-1185">Reference proteome</keyword>
<evidence type="ECO:0000256" key="1">
    <source>
        <dbReference type="ARBA" id="ARBA00022737"/>
    </source>
</evidence>